<dbReference type="Gene3D" id="2.160.10.10">
    <property type="entry name" value="Hexapeptide repeat proteins"/>
    <property type="match status" value="1"/>
</dbReference>
<dbReference type="Proteomes" id="UP001354971">
    <property type="component" value="Unassembled WGS sequence"/>
</dbReference>
<organism evidence="2 3">
    <name type="scientific">Hyphobacterium lacteum</name>
    <dbReference type="NCBI Taxonomy" id="3116575"/>
    <lineage>
        <taxon>Bacteria</taxon>
        <taxon>Pseudomonadati</taxon>
        <taxon>Pseudomonadota</taxon>
        <taxon>Alphaproteobacteria</taxon>
        <taxon>Maricaulales</taxon>
        <taxon>Maricaulaceae</taxon>
        <taxon>Hyphobacterium</taxon>
    </lineage>
</organism>
<dbReference type="InterPro" id="IPR020019">
    <property type="entry name" value="AcTrfase_PglD-like"/>
</dbReference>
<comment type="similarity">
    <text evidence="1">Belongs to the transferase hexapeptide repeat family.</text>
</comment>
<evidence type="ECO:0000313" key="2">
    <source>
        <dbReference type="EMBL" id="MEE2526207.1"/>
    </source>
</evidence>
<dbReference type="PANTHER" id="PTHR43300:SF4">
    <property type="entry name" value="ACYL-[ACYL-CARRIER-PROTEIN]--UDP-N-ACETYLGLUCOSAMINE O-ACYLTRANSFERASE"/>
    <property type="match status" value="1"/>
</dbReference>
<keyword evidence="3" id="KW-1185">Reference proteome</keyword>
<comment type="caution">
    <text evidence="2">The sequence shown here is derived from an EMBL/GenBank/DDBJ whole genome shotgun (WGS) entry which is preliminary data.</text>
</comment>
<dbReference type="SUPFAM" id="SSF51161">
    <property type="entry name" value="Trimeric LpxA-like enzymes"/>
    <property type="match status" value="1"/>
</dbReference>
<dbReference type="EMBL" id="JAZDRP010000004">
    <property type="protein sequence ID" value="MEE2526207.1"/>
    <property type="molecule type" value="Genomic_DNA"/>
</dbReference>
<protein>
    <submittedName>
        <fullName evidence="2">Acetyltransferase</fullName>
    </submittedName>
</protein>
<reference evidence="2 3" key="1">
    <citation type="submission" date="2024-01" db="EMBL/GenBank/DDBJ databases">
        <title>Hyphobacterium bacterium isolated from marine sediment.</title>
        <authorList>
            <person name="Zhao S."/>
        </authorList>
    </citation>
    <scope>NUCLEOTIDE SEQUENCE [LARGE SCALE GENOMIC DNA]</scope>
    <source>
        <strain evidence="3">HN65</strain>
    </source>
</reference>
<dbReference type="PANTHER" id="PTHR43300">
    <property type="entry name" value="ACETYLTRANSFERASE"/>
    <property type="match status" value="1"/>
</dbReference>
<dbReference type="InterPro" id="IPR011004">
    <property type="entry name" value="Trimer_LpxA-like_sf"/>
</dbReference>
<dbReference type="InterPro" id="IPR050179">
    <property type="entry name" value="Trans_hexapeptide_repeat"/>
</dbReference>
<accession>A0ABU7LQM4</accession>
<dbReference type="CDD" id="cd03360">
    <property type="entry name" value="LbH_AT_putative"/>
    <property type="match status" value="1"/>
</dbReference>
<name>A0ABU7LQM4_9PROT</name>
<sequence>MSDKKRLVIFGSAEIAELAHFYFKHDSEHEIVAFTVDDAYVEGDTFNGLPIVPWSEAVTRFPPDQYGMHVALSYMKLNRLRQAKFEQAKAAGYSLASYICSRSATWPDLVMGENCFILENQTIQPTVKLGDNVMLWSGNHIGHGTHIGSHTYFASHIVVSGHCRIGERCFFGVNATLRDFLKVGDEAFIAMDASLTKDVEAGSVVLGAPATVFGPDDPKGRRIRNNYFGLDD</sequence>
<evidence type="ECO:0000256" key="1">
    <source>
        <dbReference type="ARBA" id="ARBA00007274"/>
    </source>
</evidence>
<proteinExistence type="inferred from homology"/>
<dbReference type="RefSeq" id="WP_330198870.1">
    <property type="nucleotide sequence ID" value="NZ_JAZDRP010000004.1"/>
</dbReference>
<evidence type="ECO:0000313" key="3">
    <source>
        <dbReference type="Proteomes" id="UP001354971"/>
    </source>
</evidence>
<gene>
    <name evidence="2" type="ORF">V0U79_07495</name>
</gene>